<organism evidence="1 2">
    <name type="scientific">Chaetomium tenue</name>
    <dbReference type="NCBI Taxonomy" id="1854479"/>
    <lineage>
        <taxon>Eukaryota</taxon>
        <taxon>Fungi</taxon>
        <taxon>Dikarya</taxon>
        <taxon>Ascomycota</taxon>
        <taxon>Pezizomycotina</taxon>
        <taxon>Sordariomycetes</taxon>
        <taxon>Sordariomycetidae</taxon>
        <taxon>Sordariales</taxon>
        <taxon>Chaetomiaceae</taxon>
        <taxon>Chaetomium</taxon>
    </lineage>
</organism>
<accession>A0ACB7PNM8</accession>
<evidence type="ECO:0000313" key="1">
    <source>
        <dbReference type="EMBL" id="KAH6649892.1"/>
    </source>
</evidence>
<dbReference type="EMBL" id="JAGIZQ010000001">
    <property type="protein sequence ID" value="KAH6649892.1"/>
    <property type="molecule type" value="Genomic_DNA"/>
</dbReference>
<name>A0ACB7PNM8_9PEZI</name>
<sequence>MPVDFVHESLPYVDPDPTPAERAAAEALIAEERTQVPDDPHHLHLPPAPTPTAFLTPLLTAELTRLATTDPSTRSQSKLTALDFTRYEAPDPPSPATLNTLPTAHARAQFLQTTLSRAYASHSYIASRRTHLALLEAYGKNAWLVGNASLEGEVRAAEQELAIARREVDATTLRRRAAQDAVAGEMAALEEAWRSGVGRVLETEAAVEGLRREGLGLRRRLAGVGGEGV</sequence>
<evidence type="ECO:0000313" key="2">
    <source>
        <dbReference type="Proteomes" id="UP000724584"/>
    </source>
</evidence>
<proteinExistence type="predicted"/>
<gene>
    <name evidence="1" type="ORF">F5144DRAFT_616931</name>
</gene>
<reference evidence="1 2" key="1">
    <citation type="journal article" date="2021" name="Nat. Commun.">
        <title>Genetic determinants of endophytism in the Arabidopsis root mycobiome.</title>
        <authorList>
            <person name="Mesny F."/>
            <person name="Miyauchi S."/>
            <person name="Thiergart T."/>
            <person name="Pickel B."/>
            <person name="Atanasova L."/>
            <person name="Karlsson M."/>
            <person name="Huettel B."/>
            <person name="Barry K.W."/>
            <person name="Haridas S."/>
            <person name="Chen C."/>
            <person name="Bauer D."/>
            <person name="Andreopoulos W."/>
            <person name="Pangilinan J."/>
            <person name="LaButti K."/>
            <person name="Riley R."/>
            <person name="Lipzen A."/>
            <person name="Clum A."/>
            <person name="Drula E."/>
            <person name="Henrissat B."/>
            <person name="Kohler A."/>
            <person name="Grigoriev I.V."/>
            <person name="Martin F.M."/>
            <person name="Hacquard S."/>
        </authorList>
    </citation>
    <scope>NUCLEOTIDE SEQUENCE [LARGE SCALE GENOMIC DNA]</scope>
    <source>
        <strain evidence="1 2">MPI-SDFR-AT-0079</strain>
    </source>
</reference>
<dbReference type="Proteomes" id="UP000724584">
    <property type="component" value="Unassembled WGS sequence"/>
</dbReference>
<protein>
    <submittedName>
        <fullName evidence="1">Pre-mRNA-splicing factor SPF27</fullName>
    </submittedName>
</protein>
<keyword evidence="2" id="KW-1185">Reference proteome</keyword>
<comment type="caution">
    <text evidence="1">The sequence shown here is derived from an EMBL/GenBank/DDBJ whole genome shotgun (WGS) entry which is preliminary data.</text>
</comment>